<evidence type="ECO:0000256" key="1">
    <source>
        <dbReference type="SAM" id="MobiDB-lite"/>
    </source>
</evidence>
<gene>
    <name evidence="3" type="ORF">D9613_008360</name>
</gene>
<dbReference type="EMBL" id="JAACJL010000031">
    <property type="protein sequence ID" value="KAF4616814.1"/>
    <property type="molecule type" value="Genomic_DNA"/>
</dbReference>
<dbReference type="AlphaFoldDB" id="A0A8H4VQX8"/>
<keyword evidence="4" id="KW-1185">Reference proteome</keyword>
<keyword evidence="2" id="KW-0732">Signal</keyword>
<proteinExistence type="predicted"/>
<feature type="region of interest" description="Disordered" evidence="1">
    <location>
        <begin position="120"/>
        <end position="165"/>
    </location>
</feature>
<comment type="caution">
    <text evidence="3">The sequence shown here is derived from an EMBL/GenBank/DDBJ whole genome shotgun (WGS) entry which is preliminary data.</text>
</comment>
<evidence type="ECO:0000313" key="4">
    <source>
        <dbReference type="Proteomes" id="UP000521872"/>
    </source>
</evidence>
<accession>A0A8H4VQX8</accession>
<dbReference type="Proteomes" id="UP000521872">
    <property type="component" value="Unassembled WGS sequence"/>
</dbReference>
<reference evidence="3 4" key="1">
    <citation type="submission" date="2019-12" db="EMBL/GenBank/DDBJ databases">
        <authorList>
            <person name="Floudas D."/>
            <person name="Bentzer J."/>
            <person name="Ahren D."/>
            <person name="Johansson T."/>
            <person name="Persson P."/>
            <person name="Tunlid A."/>
        </authorList>
    </citation>
    <scope>NUCLEOTIDE SEQUENCE [LARGE SCALE GENOMIC DNA]</scope>
    <source>
        <strain evidence="3 4">CBS 102.39</strain>
    </source>
</reference>
<name>A0A8H4VQX8_9AGAR</name>
<feature type="signal peptide" evidence="2">
    <location>
        <begin position="1"/>
        <end position="24"/>
    </location>
</feature>
<evidence type="ECO:0000313" key="3">
    <source>
        <dbReference type="EMBL" id="KAF4616814.1"/>
    </source>
</evidence>
<organism evidence="3 4">
    <name type="scientific">Agrocybe pediades</name>
    <dbReference type="NCBI Taxonomy" id="84607"/>
    <lineage>
        <taxon>Eukaryota</taxon>
        <taxon>Fungi</taxon>
        <taxon>Dikarya</taxon>
        <taxon>Basidiomycota</taxon>
        <taxon>Agaricomycotina</taxon>
        <taxon>Agaricomycetes</taxon>
        <taxon>Agaricomycetidae</taxon>
        <taxon>Agaricales</taxon>
        <taxon>Agaricineae</taxon>
        <taxon>Strophariaceae</taxon>
        <taxon>Agrocybe</taxon>
    </lineage>
</organism>
<sequence>MVQMSSLLPKAALLVAALTSVANADLQVTRPSSDIWWVAKSNNVIAWTCQDTDIQQFTVLIGNVDPQVQTAPGAIIGIQNNFDCSILLNADQFSQGVGTGWQVLLADIFNNTHVYATSQPFEIKPQGSPYPDQGGTTANATATNNTQADSNSNNNTSPPNKPSGAMGVKAGMGGLFLGAAVAVAGMVL</sequence>
<feature type="chain" id="PRO_5034441322" evidence="2">
    <location>
        <begin position="25"/>
        <end position="188"/>
    </location>
</feature>
<feature type="compositionally biased region" description="Low complexity" evidence="1">
    <location>
        <begin position="132"/>
        <end position="158"/>
    </location>
</feature>
<evidence type="ECO:0000256" key="2">
    <source>
        <dbReference type="SAM" id="SignalP"/>
    </source>
</evidence>
<protein>
    <submittedName>
        <fullName evidence="3">Uncharacterized protein</fullName>
    </submittedName>
</protein>